<keyword evidence="5" id="KW-1185">Reference proteome</keyword>
<keyword evidence="2" id="KW-0732">Signal</keyword>
<dbReference type="Pfam" id="PF01106">
    <property type="entry name" value="NifU"/>
    <property type="match status" value="1"/>
</dbReference>
<accession>A0A1Z5JWE2</accession>
<proteinExistence type="inferred from homology"/>
<dbReference type="FunFam" id="3.30.300.130:FF:000003">
    <property type="entry name" value="NifU-like protein 3, chloroplastic"/>
    <property type="match status" value="1"/>
</dbReference>
<dbReference type="InParanoid" id="A0A1Z5JWE2"/>
<dbReference type="Proteomes" id="UP000198406">
    <property type="component" value="Unassembled WGS sequence"/>
</dbReference>
<evidence type="ECO:0000313" key="5">
    <source>
        <dbReference type="Proteomes" id="UP000198406"/>
    </source>
</evidence>
<dbReference type="InterPro" id="IPR034904">
    <property type="entry name" value="FSCA_dom_sf"/>
</dbReference>
<dbReference type="GO" id="GO:0005506">
    <property type="term" value="F:iron ion binding"/>
    <property type="evidence" value="ECO:0007669"/>
    <property type="project" value="InterPro"/>
</dbReference>
<protein>
    <recommendedName>
        <fullName evidence="3">NIF system FeS cluster assembly NifU C-terminal domain-containing protein</fullName>
    </recommendedName>
</protein>
<dbReference type="GO" id="GO:0005739">
    <property type="term" value="C:mitochondrion"/>
    <property type="evidence" value="ECO:0007669"/>
    <property type="project" value="TreeGrafter"/>
</dbReference>
<dbReference type="OrthoDB" id="565552at2759"/>
<name>A0A1Z5JWE2_FISSO</name>
<dbReference type="Gene3D" id="3.30.300.130">
    <property type="entry name" value="Fe-S cluster assembly (FSCA)"/>
    <property type="match status" value="2"/>
</dbReference>
<evidence type="ECO:0000256" key="1">
    <source>
        <dbReference type="ARBA" id="ARBA00006420"/>
    </source>
</evidence>
<sequence>MALTKWRTAVAILLCLEPAAAFVTTNGVARRPTFVRMADIISPFDDSDNKSASTKTATDDGPLDLTWENVELVLDSMRSYLIQDGGNVVISEIDGPVVRLELQGACGTCPSSTQTMKMGLERGLKERIPEIQEVVQKMPEGPELTDEQINVVLDGVRPFLQVAGGSIDIDRIEGKDGLQPAIFLNMRGSSASLNSVKLEIAQRLQRHFMMAGLRIEWVKS</sequence>
<organism evidence="4 5">
    <name type="scientific">Fistulifera solaris</name>
    <name type="common">Oleaginous diatom</name>
    <dbReference type="NCBI Taxonomy" id="1519565"/>
    <lineage>
        <taxon>Eukaryota</taxon>
        <taxon>Sar</taxon>
        <taxon>Stramenopiles</taxon>
        <taxon>Ochrophyta</taxon>
        <taxon>Bacillariophyta</taxon>
        <taxon>Bacillariophyceae</taxon>
        <taxon>Bacillariophycidae</taxon>
        <taxon>Naviculales</taxon>
        <taxon>Naviculaceae</taxon>
        <taxon>Fistulifera</taxon>
    </lineage>
</organism>
<comment type="caution">
    <text evidence="4">The sequence shown here is derived from an EMBL/GenBank/DDBJ whole genome shotgun (WGS) entry which is preliminary data.</text>
</comment>
<feature type="domain" description="NIF system FeS cluster assembly NifU C-terminal" evidence="3">
    <location>
        <begin position="70"/>
        <end position="135"/>
    </location>
</feature>
<evidence type="ECO:0000313" key="4">
    <source>
        <dbReference type="EMBL" id="GAX18347.1"/>
    </source>
</evidence>
<feature type="signal peptide" evidence="2">
    <location>
        <begin position="1"/>
        <end position="21"/>
    </location>
</feature>
<evidence type="ECO:0000256" key="2">
    <source>
        <dbReference type="SAM" id="SignalP"/>
    </source>
</evidence>
<dbReference type="GO" id="GO:0051536">
    <property type="term" value="F:iron-sulfur cluster binding"/>
    <property type="evidence" value="ECO:0007669"/>
    <property type="project" value="InterPro"/>
</dbReference>
<gene>
    <name evidence="4" type="ORF">FisN_23Hh241</name>
</gene>
<dbReference type="GO" id="GO:0009536">
    <property type="term" value="C:plastid"/>
    <property type="evidence" value="ECO:0007669"/>
    <property type="project" value="UniProtKB-ARBA"/>
</dbReference>
<dbReference type="PANTHER" id="PTHR11178">
    <property type="entry name" value="IRON-SULFUR CLUSTER SCAFFOLD PROTEIN NFU-RELATED"/>
    <property type="match status" value="1"/>
</dbReference>
<dbReference type="AlphaFoldDB" id="A0A1Z5JWE2"/>
<dbReference type="GO" id="GO:0016226">
    <property type="term" value="P:iron-sulfur cluster assembly"/>
    <property type="evidence" value="ECO:0007669"/>
    <property type="project" value="InterPro"/>
</dbReference>
<reference evidence="4 5" key="1">
    <citation type="journal article" date="2015" name="Plant Cell">
        <title>Oil accumulation by the oleaginous diatom Fistulifera solaris as revealed by the genome and transcriptome.</title>
        <authorList>
            <person name="Tanaka T."/>
            <person name="Maeda Y."/>
            <person name="Veluchamy A."/>
            <person name="Tanaka M."/>
            <person name="Abida H."/>
            <person name="Marechal E."/>
            <person name="Bowler C."/>
            <person name="Muto M."/>
            <person name="Sunaga Y."/>
            <person name="Tanaka M."/>
            <person name="Yoshino T."/>
            <person name="Taniguchi T."/>
            <person name="Fukuda Y."/>
            <person name="Nemoto M."/>
            <person name="Matsumoto M."/>
            <person name="Wong P.S."/>
            <person name="Aburatani S."/>
            <person name="Fujibuchi W."/>
        </authorList>
    </citation>
    <scope>NUCLEOTIDE SEQUENCE [LARGE SCALE GENOMIC DNA]</scope>
    <source>
        <strain evidence="4 5">JPCC DA0580</strain>
    </source>
</reference>
<dbReference type="GO" id="GO:0005198">
    <property type="term" value="F:structural molecule activity"/>
    <property type="evidence" value="ECO:0007669"/>
    <property type="project" value="UniProtKB-ARBA"/>
</dbReference>
<dbReference type="PANTHER" id="PTHR11178:SF25">
    <property type="entry name" value="NIFU-LIKE PROTEIN 3, CHLOROPLASTIC"/>
    <property type="match status" value="1"/>
</dbReference>
<comment type="similarity">
    <text evidence="1">Belongs to the NifU family.</text>
</comment>
<dbReference type="EMBL" id="BDSP01000127">
    <property type="protein sequence ID" value="GAX18347.1"/>
    <property type="molecule type" value="Genomic_DNA"/>
</dbReference>
<evidence type="ECO:0000259" key="3">
    <source>
        <dbReference type="Pfam" id="PF01106"/>
    </source>
</evidence>
<dbReference type="SUPFAM" id="SSF117916">
    <property type="entry name" value="Fe-S cluster assembly (FSCA) domain-like"/>
    <property type="match status" value="2"/>
</dbReference>
<dbReference type="InterPro" id="IPR001075">
    <property type="entry name" value="NIF_FeS_clus_asmbl_NifU_C"/>
</dbReference>
<feature type="chain" id="PRO_5012509533" description="NIF system FeS cluster assembly NifU C-terminal domain-containing protein" evidence="2">
    <location>
        <begin position="22"/>
        <end position="220"/>
    </location>
</feature>